<evidence type="ECO:0000256" key="2">
    <source>
        <dbReference type="PROSITE-ProRule" id="PRU00335"/>
    </source>
</evidence>
<proteinExistence type="predicted"/>
<organism evidence="4 5">
    <name type="scientific">Brachybacterium phenoliresistens</name>
    <dbReference type="NCBI Taxonomy" id="396014"/>
    <lineage>
        <taxon>Bacteria</taxon>
        <taxon>Bacillati</taxon>
        <taxon>Actinomycetota</taxon>
        <taxon>Actinomycetes</taxon>
        <taxon>Micrococcales</taxon>
        <taxon>Dermabacteraceae</taxon>
        <taxon>Brachybacterium</taxon>
    </lineage>
</organism>
<evidence type="ECO:0000259" key="3">
    <source>
        <dbReference type="PROSITE" id="PS50977"/>
    </source>
</evidence>
<dbReference type="PANTHER" id="PTHR30055">
    <property type="entry name" value="HTH-TYPE TRANSCRIPTIONAL REGULATOR RUTR"/>
    <property type="match status" value="1"/>
</dbReference>
<dbReference type="Proteomes" id="UP000023067">
    <property type="component" value="Unassembled WGS sequence"/>
</dbReference>
<dbReference type="InterPro" id="IPR036271">
    <property type="entry name" value="Tet_transcr_reg_TetR-rel_C_sf"/>
</dbReference>
<name>Z9JY55_9MICO</name>
<sequence length="218" mass="23973">MQQLFDPLPDSTTRRKENTRQRLVRASLGVFVDKGIDGATIDDLVSAAGYTRGAFYSNFSTKLEVFGELFADVTDQVIAIITASVGEMLEEIAAAPGDAAALDDAGMMLRVFEAIRPHGRQWYLLYSEAVAYSLRNETAREQLTEQRTRLREVIAEILESGVRAKGEHSVIAVSDLAQMLVGSFVDLMVIEHLEGTDTSNLASVTILRTMRAFVEPDA</sequence>
<dbReference type="PATRIC" id="fig|396014.3.peg.378"/>
<gene>
    <name evidence="4" type="ORF">BF93_06935</name>
</gene>
<dbReference type="SUPFAM" id="SSF48498">
    <property type="entry name" value="Tetracyclin repressor-like, C-terminal domain"/>
    <property type="match status" value="1"/>
</dbReference>
<dbReference type="SUPFAM" id="SSF46689">
    <property type="entry name" value="Homeodomain-like"/>
    <property type="match status" value="1"/>
</dbReference>
<accession>Z9JY55</accession>
<evidence type="ECO:0000313" key="4">
    <source>
        <dbReference type="EMBL" id="EWS82751.1"/>
    </source>
</evidence>
<keyword evidence="1 2" id="KW-0238">DNA-binding</keyword>
<feature type="domain" description="HTH tetR-type" evidence="3">
    <location>
        <begin position="17"/>
        <end position="77"/>
    </location>
</feature>
<dbReference type="STRING" id="396014.BF93_06935"/>
<dbReference type="Pfam" id="PF00440">
    <property type="entry name" value="TetR_N"/>
    <property type="match status" value="1"/>
</dbReference>
<dbReference type="GO" id="GO:0000976">
    <property type="term" value="F:transcription cis-regulatory region binding"/>
    <property type="evidence" value="ECO:0007669"/>
    <property type="project" value="TreeGrafter"/>
</dbReference>
<protein>
    <submittedName>
        <fullName evidence="4">Transcriptional regulator</fullName>
    </submittedName>
</protein>
<feature type="DNA-binding region" description="H-T-H motif" evidence="2">
    <location>
        <begin position="40"/>
        <end position="59"/>
    </location>
</feature>
<dbReference type="EMBL" id="JDYK01000002">
    <property type="protein sequence ID" value="EWS82751.1"/>
    <property type="molecule type" value="Genomic_DNA"/>
</dbReference>
<dbReference type="InterPro" id="IPR009057">
    <property type="entry name" value="Homeodomain-like_sf"/>
</dbReference>
<dbReference type="eggNOG" id="COG1309">
    <property type="taxonomic scope" value="Bacteria"/>
</dbReference>
<dbReference type="RefSeq" id="WP_038370223.1">
    <property type="nucleotide sequence ID" value="NZ_KK069988.1"/>
</dbReference>
<evidence type="ECO:0000256" key="1">
    <source>
        <dbReference type="ARBA" id="ARBA00023125"/>
    </source>
</evidence>
<dbReference type="OrthoDB" id="7252896at2"/>
<keyword evidence="5" id="KW-1185">Reference proteome</keyword>
<evidence type="ECO:0000313" key="5">
    <source>
        <dbReference type="Proteomes" id="UP000023067"/>
    </source>
</evidence>
<comment type="caution">
    <text evidence="4">The sequence shown here is derived from an EMBL/GenBank/DDBJ whole genome shotgun (WGS) entry which is preliminary data.</text>
</comment>
<reference evidence="4 5" key="1">
    <citation type="submission" date="2014-02" db="EMBL/GenBank/DDBJ databases">
        <title>Genome sequence of Brachybacterium phenoliresistens strain W13A50.</title>
        <authorList>
            <person name="Wang X."/>
        </authorList>
    </citation>
    <scope>NUCLEOTIDE SEQUENCE [LARGE SCALE GENOMIC DNA]</scope>
    <source>
        <strain evidence="4 5">W13A50</strain>
    </source>
</reference>
<dbReference type="Gene3D" id="1.10.357.10">
    <property type="entry name" value="Tetracycline Repressor, domain 2"/>
    <property type="match status" value="1"/>
</dbReference>
<dbReference type="InterPro" id="IPR001647">
    <property type="entry name" value="HTH_TetR"/>
</dbReference>
<dbReference type="InterPro" id="IPR050109">
    <property type="entry name" value="HTH-type_TetR-like_transc_reg"/>
</dbReference>
<dbReference type="GO" id="GO:0003700">
    <property type="term" value="F:DNA-binding transcription factor activity"/>
    <property type="evidence" value="ECO:0007669"/>
    <property type="project" value="TreeGrafter"/>
</dbReference>
<dbReference type="AlphaFoldDB" id="Z9JY55"/>
<dbReference type="PANTHER" id="PTHR30055:SF241">
    <property type="entry name" value="TRANSCRIPTIONAL REGULATORY PROTEIN"/>
    <property type="match status" value="1"/>
</dbReference>
<dbReference type="HOGENOM" id="CLU_069356_15_11_11"/>
<dbReference type="PROSITE" id="PS50977">
    <property type="entry name" value="HTH_TETR_2"/>
    <property type="match status" value="1"/>
</dbReference>